<evidence type="ECO:0000256" key="2">
    <source>
        <dbReference type="ARBA" id="ARBA00022553"/>
    </source>
</evidence>
<evidence type="ECO:0000256" key="3">
    <source>
        <dbReference type="ARBA" id="ARBA00023012"/>
    </source>
</evidence>
<protein>
    <recommendedName>
        <fullName evidence="1">Stage 0 sporulation protein A homolog</fullName>
    </recommendedName>
</protein>
<comment type="function">
    <text evidence="7">May play the central regulatory role in sporulation. It may be an element of the effector pathway responsible for the activation of sporulation genes in response to nutritional stress. Spo0A may act in concert with spo0H (a sigma factor) to control the expression of some genes that are critical to the sporulation process.</text>
</comment>
<organism evidence="12 13">
    <name type="scientific">Thermosyntropha lipolytica DSM 11003</name>
    <dbReference type="NCBI Taxonomy" id="1123382"/>
    <lineage>
        <taxon>Bacteria</taxon>
        <taxon>Bacillati</taxon>
        <taxon>Bacillota</taxon>
        <taxon>Clostridia</taxon>
        <taxon>Eubacteriales</taxon>
        <taxon>Syntrophomonadaceae</taxon>
        <taxon>Thermosyntropha</taxon>
    </lineage>
</organism>
<dbReference type="Proteomes" id="UP000242329">
    <property type="component" value="Unassembled WGS sequence"/>
</dbReference>
<evidence type="ECO:0000256" key="8">
    <source>
        <dbReference type="PROSITE-ProRule" id="PRU00169"/>
    </source>
</evidence>
<accession>A0A1M5LWG2</accession>
<dbReference type="InterPro" id="IPR011006">
    <property type="entry name" value="CheY-like_superfamily"/>
</dbReference>
<dbReference type="Gene3D" id="6.10.250.690">
    <property type="match status" value="1"/>
</dbReference>
<keyword evidence="5 9" id="KW-0238">DNA-binding</keyword>
<dbReference type="FunFam" id="3.40.50.2300:FF:000001">
    <property type="entry name" value="DNA-binding response regulator PhoB"/>
    <property type="match status" value="1"/>
</dbReference>
<dbReference type="SUPFAM" id="SSF52172">
    <property type="entry name" value="CheY-like"/>
    <property type="match status" value="1"/>
</dbReference>
<dbReference type="CDD" id="cd17574">
    <property type="entry name" value="REC_OmpR"/>
    <property type="match status" value="1"/>
</dbReference>
<dbReference type="AlphaFoldDB" id="A0A1M5LWG2"/>
<dbReference type="Gene3D" id="3.40.50.2300">
    <property type="match status" value="1"/>
</dbReference>
<keyword evidence="13" id="KW-1185">Reference proteome</keyword>
<dbReference type="RefSeq" id="WP_073090323.1">
    <property type="nucleotide sequence ID" value="NZ_FQWY01000009.1"/>
</dbReference>
<keyword evidence="6" id="KW-0804">Transcription</keyword>
<feature type="modified residue" description="4-aspartylphosphate" evidence="8">
    <location>
        <position position="53"/>
    </location>
</feature>
<feature type="DNA-binding region" description="OmpR/PhoB-type" evidence="9">
    <location>
        <begin position="128"/>
        <end position="224"/>
    </location>
</feature>
<dbReference type="CDD" id="cd00383">
    <property type="entry name" value="trans_reg_C"/>
    <property type="match status" value="1"/>
</dbReference>
<keyword evidence="3" id="KW-0902">Two-component regulatory system</keyword>
<dbReference type="PANTHER" id="PTHR48111">
    <property type="entry name" value="REGULATOR OF RPOS"/>
    <property type="match status" value="1"/>
</dbReference>
<feature type="domain" description="OmpR/PhoB-type" evidence="11">
    <location>
        <begin position="128"/>
        <end position="224"/>
    </location>
</feature>
<evidence type="ECO:0000256" key="6">
    <source>
        <dbReference type="ARBA" id="ARBA00023163"/>
    </source>
</evidence>
<keyword evidence="4" id="KW-0805">Transcription regulation</keyword>
<dbReference type="OrthoDB" id="9790442at2"/>
<proteinExistence type="predicted"/>
<dbReference type="Pfam" id="PF00072">
    <property type="entry name" value="Response_reg"/>
    <property type="match status" value="1"/>
</dbReference>
<dbReference type="FunFam" id="1.10.10.10:FF:000018">
    <property type="entry name" value="DNA-binding response regulator ResD"/>
    <property type="match status" value="1"/>
</dbReference>
<evidence type="ECO:0000256" key="1">
    <source>
        <dbReference type="ARBA" id="ARBA00018672"/>
    </source>
</evidence>
<dbReference type="PANTHER" id="PTHR48111:SF73">
    <property type="entry name" value="ALKALINE PHOSPHATASE SYNTHESIS TRANSCRIPTIONAL REGULATORY PROTEIN PHOP"/>
    <property type="match status" value="1"/>
</dbReference>
<dbReference type="InterPro" id="IPR036388">
    <property type="entry name" value="WH-like_DNA-bd_sf"/>
</dbReference>
<name>A0A1M5LWG2_9FIRM</name>
<dbReference type="PROSITE" id="PS50110">
    <property type="entry name" value="RESPONSE_REGULATORY"/>
    <property type="match status" value="1"/>
</dbReference>
<dbReference type="InterPro" id="IPR016032">
    <property type="entry name" value="Sig_transdc_resp-reg_C-effctor"/>
</dbReference>
<gene>
    <name evidence="12" type="ORF">SAMN02745221_00770</name>
</gene>
<dbReference type="GO" id="GO:0000156">
    <property type="term" value="F:phosphorelay response regulator activity"/>
    <property type="evidence" value="ECO:0007669"/>
    <property type="project" value="TreeGrafter"/>
</dbReference>
<dbReference type="GO" id="GO:0000976">
    <property type="term" value="F:transcription cis-regulatory region binding"/>
    <property type="evidence" value="ECO:0007669"/>
    <property type="project" value="TreeGrafter"/>
</dbReference>
<dbReference type="GO" id="GO:0006355">
    <property type="term" value="P:regulation of DNA-templated transcription"/>
    <property type="evidence" value="ECO:0007669"/>
    <property type="project" value="InterPro"/>
</dbReference>
<evidence type="ECO:0000313" key="12">
    <source>
        <dbReference type="EMBL" id="SHG69351.1"/>
    </source>
</evidence>
<dbReference type="Pfam" id="PF00486">
    <property type="entry name" value="Trans_reg_C"/>
    <property type="match status" value="1"/>
</dbReference>
<dbReference type="GO" id="GO:0032993">
    <property type="term" value="C:protein-DNA complex"/>
    <property type="evidence" value="ECO:0007669"/>
    <property type="project" value="TreeGrafter"/>
</dbReference>
<evidence type="ECO:0000256" key="5">
    <source>
        <dbReference type="ARBA" id="ARBA00023125"/>
    </source>
</evidence>
<evidence type="ECO:0000259" key="10">
    <source>
        <dbReference type="PROSITE" id="PS50110"/>
    </source>
</evidence>
<dbReference type="STRING" id="1123382.SAMN02745221_00770"/>
<dbReference type="InterPro" id="IPR039420">
    <property type="entry name" value="WalR-like"/>
</dbReference>
<sequence>MKKKILLVEDDAKMREIIADYLEAEGFTALETDNGENVLTLMKIENPDLIILDIMLPRLDGWSVCRKIRSFSDIPIIILTARSQEEDRLLGFELGADDYVTKPFSPRELVARIKALFKRVHDKNLSSTGFLQVGPIKIDRLSHQVFLNGEEIYLSPKEYELLLYLINNAEIVLSREQLLAGVWGCSYYGNVRTVDTHINRLREKLGSFADLIQTVRGFGYKFSSISLKERKP</sequence>
<dbReference type="GO" id="GO:0005829">
    <property type="term" value="C:cytosol"/>
    <property type="evidence" value="ECO:0007669"/>
    <property type="project" value="TreeGrafter"/>
</dbReference>
<evidence type="ECO:0000313" key="13">
    <source>
        <dbReference type="Proteomes" id="UP000242329"/>
    </source>
</evidence>
<dbReference type="PROSITE" id="PS51755">
    <property type="entry name" value="OMPR_PHOB"/>
    <property type="match status" value="1"/>
</dbReference>
<reference evidence="13" key="1">
    <citation type="submission" date="2016-11" db="EMBL/GenBank/DDBJ databases">
        <authorList>
            <person name="Varghese N."/>
            <person name="Submissions S."/>
        </authorList>
    </citation>
    <scope>NUCLEOTIDE SEQUENCE [LARGE SCALE GENOMIC DNA]</scope>
    <source>
        <strain evidence="13">DSM 11003</strain>
    </source>
</reference>
<evidence type="ECO:0000259" key="11">
    <source>
        <dbReference type="PROSITE" id="PS51755"/>
    </source>
</evidence>
<feature type="domain" description="Response regulatory" evidence="10">
    <location>
        <begin position="4"/>
        <end position="117"/>
    </location>
</feature>
<evidence type="ECO:0000256" key="9">
    <source>
        <dbReference type="PROSITE-ProRule" id="PRU01091"/>
    </source>
</evidence>
<keyword evidence="2 8" id="KW-0597">Phosphoprotein</keyword>
<dbReference type="InterPro" id="IPR001867">
    <property type="entry name" value="OmpR/PhoB-type_DNA-bd"/>
</dbReference>
<dbReference type="EMBL" id="FQWY01000009">
    <property type="protein sequence ID" value="SHG69351.1"/>
    <property type="molecule type" value="Genomic_DNA"/>
</dbReference>
<evidence type="ECO:0000256" key="7">
    <source>
        <dbReference type="ARBA" id="ARBA00024867"/>
    </source>
</evidence>
<evidence type="ECO:0000256" key="4">
    <source>
        <dbReference type="ARBA" id="ARBA00023015"/>
    </source>
</evidence>
<dbReference type="SMART" id="SM00862">
    <property type="entry name" value="Trans_reg_C"/>
    <property type="match status" value="1"/>
</dbReference>
<dbReference type="InterPro" id="IPR001789">
    <property type="entry name" value="Sig_transdc_resp-reg_receiver"/>
</dbReference>
<dbReference type="SMART" id="SM00448">
    <property type="entry name" value="REC"/>
    <property type="match status" value="1"/>
</dbReference>
<dbReference type="SUPFAM" id="SSF46894">
    <property type="entry name" value="C-terminal effector domain of the bipartite response regulators"/>
    <property type="match status" value="1"/>
</dbReference>
<dbReference type="Gene3D" id="1.10.10.10">
    <property type="entry name" value="Winged helix-like DNA-binding domain superfamily/Winged helix DNA-binding domain"/>
    <property type="match status" value="1"/>
</dbReference>